<dbReference type="SUPFAM" id="SSF46785">
    <property type="entry name" value="Winged helix' DNA-binding domain"/>
    <property type="match status" value="1"/>
</dbReference>
<evidence type="ECO:0000256" key="2">
    <source>
        <dbReference type="RuleBase" id="RU003476"/>
    </source>
</evidence>
<dbReference type="SUPFAM" id="SSF55811">
    <property type="entry name" value="Nudix"/>
    <property type="match status" value="1"/>
</dbReference>
<dbReference type="Gene3D" id="1.10.10.10">
    <property type="entry name" value="Winged helix-like DNA-binding domain superfamily/Winged helix DNA-binding domain"/>
    <property type="match status" value="1"/>
</dbReference>
<feature type="domain" description="Nudix hydrolase" evidence="4">
    <location>
        <begin position="75"/>
        <end position="230"/>
    </location>
</feature>
<evidence type="ECO:0000256" key="3">
    <source>
        <dbReference type="SAM" id="MobiDB-lite"/>
    </source>
</evidence>
<evidence type="ECO:0000313" key="6">
    <source>
        <dbReference type="Proteomes" id="UP000316968"/>
    </source>
</evidence>
<dbReference type="InterPro" id="IPR020084">
    <property type="entry name" value="NUDIX_hydrolase_CS"/>
</dbReference>
<dbReference type="CDD" id="cd18873">
    <property type="entry name" value="NUDIX_NadM_like"/>
    <property type="match status" value="1"/>
</dbReference>
<dbReference type="PRINTS" id="PR00502">
    <property type="entry name" value="NUDIXFAMILY"/>
</dbReference>
<evidence type="ECO:0000259" key="4">
    <source>
        <dbReference type="PROSITE" id="PS51462"/>
    </source>
</evidence>
<reference evidence="5 6" key="1">
    <citation type="submission" date="2019-06" db="EMBL/GenBank/DDBJ databases">
        <title>Saccharibacillus brassicae sp. nov., an endophytic bacterium isolated from Chinese cabbage seeds (Brassica pekinensis).</title>
        <authorList>
            <person name="Jiang L."/>
            <person name="Lee J."/>
            <person name="Kim S.W."/>
        </authorList>
    </citation>
    <scope>NUCLEOTIDE SEQUENCE [LARGE SCALE GENOMIC DNA]</scope>
    <source>
        <strain evidence="6">KCTC 43072 / ATSA2</strain>
    </source>
</reference>
<dbReference type="InterPro" id="IPR000086">
    <property type="entry name" value="NUDIX_hydrolase_dom"/>
</dbReference>
<dbReference type="KEGG" id="saca:FFV09_09670"/>
<dbReference type="RefSeq" id="WP_141447641.1">
    <property type="nucleotide sequence ID" value="NZ_CP041217.1"/>
</dbReference>
<dbReference type="Gene3D" id="3.90.79.10">
    <property type="entry name" value="Nucleoside Triphosphate Pyrophosphohydrolase"/>
    <property type="match status" value="1"/>
</dbReference>
<dbReference type="PROSITE" id="PS51462">
    <property type="entry name" value="NUDIX"/>
    <property type="match status" value="1"/>
</dbReference>
<feature type="compositionally biased region" description="Basic and acidic residues" evidence="3">
    <location>
        <begin position="40"/>
        <end position="60"/>
    </location>
</feature>
<dbReference type="Pfam" id="PF21906">
    <property type="entry name" value="WHD_NrtR"/>
    <property type="match status" value="1"/>
</dbReference>
<dbReference type="PANTHER" id="PTHR43736:SF4">
    <property type="entry name" value="SLR1690 PROTEIN"/>
    <property type="match status" value="1"/>
</dbReference>
<dbReference type="Proteomes" id="UP000316968">
    <property type="component" value="Chromosome"/>
</dbReference>
<keyword evidence="6" id="KW-1185">Reference proteome</keyword>
<evidence type="ECO:0000256" key="1">
    <source>
        <dbReference type="ARBA" id="ARBA00022801"/>
    </source>
</evidence>
<dbReference type="InterPro" id="IPR015797">
    <property type="entry name" value="NUDIX_hydrolase-like_dom_sf"/>
</dbReference>
<dbReference type="InterPro" id="IPR036390">
    <property type="entry name" value="WH_DNA-bd_sf"/>
</dbReference>
<evidence type="ECO:0000313" key="5">
    <source>
        <dbReference type="EMBL" id="QDH21094.1"/>
    </source>
</evidence>
<feature type="compositionally biased region" description="Basic and acidic residues" evidence="3">
    <location>
        <begin position="15"/>
        <end position="30"/>
    </location>
</feature>
<keyword evidence="1 2" id="KW-0378">Hydrolase</keyword>
<proteinExistence type="inferred from homology"/>
<protein>
    <submittedName>
        <fullName evidence="5">NUDIX hydrolase</fullName>
    </submittedName>
</protein>
<accession>A0A4Y6UVD5</accession>
<dbReference type="InterPro" id="IPR020476">
    <property type="entry name" value="Nudix_hydrolase"/>
</dbReference>
<dbReference type="InterPro" id="IPR054105">
    <property type="entry name" value="WHD_NrtR"/>
</dbReference>
<dbReference type="EMBL" id="CP041217">
    <property type="protein sequence ID" value="QDH21094.1"/>
    <property type="molecule type" value="Genomic_DNA"/>
</dbReference>
<name>A0A4Y6UVD5_SACBS</name>
<feature type="region of interest" description="Disordered" evidence="3">
    <location>
        <begin position="1"/>
        <end position="60"/>
    </location>
</feature>
<dbReference type="OrthoDB" id="9786141at2"/>
<dbReference type="Pfam" id="PF00293">
    <property type="entry name" value="NUDIX"/>
    <property type="match status" value="1"/>
</dbReference>
<dbReference type="PANTHER" id="PTHR43736">
    <property type="entry name" value="ADP-RIBOSE PYROPHOSPHATASE"/>
    <property type="match status" value="1"/>
</dbReference>
<dbReference type="InterPro" id="IPR036388">
    <property type="entry name" value="WH-like_DNA-bd_sf"/>
</dbReference>
<sequence length="375" mass="42044">MTQERAEGSSLGKENGLDPEKRNGAEKPDHSGNGSGKSGRSGEDADKRSPGTARDADGRTEEEFLAAYDVGDYERPSVAADMVIFTVAGDKEANYRKLPKRSLRVLLIRRGGHPYLGSWALPGGFVRPNETADQAAARELREETGVDRVYLEQLHTFSDVGRDPRTWVMSCAYMALVDSRGLDVRAGDDADRAAWFELTYRLQGDSRERLGGGVVHTRRYELRLTSFGAGSGEAEARRGNGADGTESTDEADAIELTAIVERRLTRTNGASTDEYRIADNDGLAFDHAKMIAMAIERLRMRVERDELALHLMPERFTLTQLQQVYEAILDRELLKAAFRRKAEPLVEKTDEYTEHAGHRPSRLYRRSREEWGDYR</sequence>
<organism evidence="5 6">
    <name type="scientific">Saccharibacillus brassicae</name>
    <dbReference type="NCBI Taxonomy" id="2583377"/>
    <lineage>
        <taxon>Bacteria</taxon>
        <taxon>Bacillati</taxon>
        <taxon>Bacillota</taxon>
        <taxon>Bacilli</taxon>
        <taxon>Bacillales</taxon>
        <taxon>Paenibacillaceae</taxon>
        <taxon>Saccharibacillus</taxon>
    </lineage>
</organism>
<comment type="similarity">
    <text evidence="2">Belongs to the Nudix hydrolase family.</text>
</comment>
<dbReference type="PROSITE" id="PS00893">
    <property type="entry name" value="NUDIX_BOX"/>
    <property type="match status" value="1"/>
</dbReference>
<dbReference type="AlphaFoldDB" id="A0A4Y6UVD5"/>
<gene>
    <name evidence="5" type="ORF">FFV09_09670</name>
</gene>
<dbReference type="GO" id="GO:0016787">
    <property type="term" value="F:hydrolase activity"/>
    <property type="evidence" value="ECO:0007669"/>
    <property type="project" value="UniProtKB-KW"/>
</dbReference>